<dbReference type="PANTHER" id="PTHR11604:SF0">
    <property type="entry name" value="PROFILIN"/>
    <property type="match status" value="1"/>
</dbReference>
<evidence type="ECO:0000313" key="9">
    <source>
        <dbReference type="Proteomes" id="UP000383932"/>
    </source>
</evidence>
<evidence type="ECO:0000256" key="6">
    <source>
        <dbReference type="RuleBase" id="RU003908"/>
    </source>
</evidence>
<proteinExistence type="inferred from homology"/>
<sequence length="129" mass="13711">MSWQGYVDQHIVGPKITSAAIVGQQGGVWDKSAELELKGGEDQHIIKISKDTATAQASGVTVGGTKYMYVGTEELVNQGMLVFKKGADGCIIAKTNMAILIALHSPPIQMQESLGRVLEVVAHLKGTGY</sequence>
<reference evidence="8 9" key="1">
    <citation type="journal article" date="2019" name="Fungal Biol. Biotechnol.">
        <title>Draft genome sequence of fastidious pathogen Ceratobasidium theobromae, which causes vascular-streak dieback in Theobroma cacao.</title>
        <authorList>
            <person name="Ali S.S."/>
            <person name="Asman A."/>
            <person name="Shao J."/>
            <person name="Firmansyah A.P."/>
            <person name="Susilo A.W."/>
            <person name="Rosmana A."/>
            <person name="McMahon P."/>
            <person name="Junaid M."/>
            <person name="Guest D."/>
            <person name="Kheng T.Y."/>
            <person name="Meinhardt L.W."/>
            <person name="Bailey B.A."/>
        </authorList>
    </citation>
    <scope>NUCLEOTIDE SEQUENCE [LARGE SCALE GENOMIC DNA]</scope>
    <source>
        <strain evidence="8 9">CT2</strain>
    </source>
</reference>
<dbReference type="OrthoDB" id="421374at2759"/>
<dbReference type="EMBL" id="SSOP01000231">
    <property type="protein sequence ID" value="KAB5589775.1"/>
    <property type="molecule type" value="Genomic_DNA"/>
</dbReference>
<dbReference type="GO" id="GO:0005938">
    <property type="term" value="C:cell cortex"/>
    <property type="evidence" value="ECO:0007669"/>
    <property type="project" value="TreeGrafter"/>
</dbReference>
<comment type="function">
    <text evidence="6">Binds to actin and affects the structure of the cytoskeleton. At high concentrations, profilin prevents the polymerization of actin, whereas it enhances it at low concentrations.</text>
</comment>
<accession>A0A5N5QDF2</accession>
<dbReference type="PANTHER" id="PTHR11604">
    <property type="entry name" value="PROFILIN"/>
    <property type="match status" value="1"/>
</dbReference>
<dbReference type="InterPro" id="IPR005455">
    <property type="entry name" value="PFN_euk"/>
</dbReference>
<dbReference type="InterPro" id="IPR048278">
    <property type="entry name" value="PFN"/>
</dbReference>
<gene>
    <name evidence="8" type="ORF">CTheo_6789</name>
</gene>
<dbReference type="Gene3D" id="3.30.450.30">
    <property type="entry name" value="Dynein light chain 2a, cytoplasmic"/>
    <property type="match status" value="1"/>
</dbReference>
<protein>
    <recommendedName>
        <fullName evidence="7">Profilin</fullName>
    </recommendedName>
</protein>
<evidence type="ECO:0000256" key="7">
    <source>
        <dbReference type="RuleBase" id="RU003909"/>
    </source>
</evidence>
<evidence type="ECO:0000256" key="4">
    <source>
        <dbReference type="ARBA" id="ARBA00023203"/>
    </source>
</evidence>
<organism evidence="8 9">
    <name type="scientific">Ceratobasidium theobromae</name>
    <dbReference type="NCBI Taxonomy" id="1582974"/>
    <lineage>
        <taxon>Eukaryota</taxon>
        <taxon>Fungi</taxon>
        <taxon>Dikarya</taxon>
        <taxon>Basidiomycota</taxon>
        <taxon>Agaricomycotina</taxon>
        <taxon>Agaricomycetes</taxon>
        <taxon>Cantharellales</taxon>
        <taxon>Ceratobasidiaceae</taxon>
        <taxon>Ceratobasidium</taxon>
    </lineage>
</organism>
<comment type="caution">
    <text evidence="8">The sequence shown here is derived from an EMBL/GenBank/DDBJ whole genome shotgun (WGS) entry which is preliminary data.</text>
</comment>
<evidence type="ECO:0000256" key="3">
    <source>
        <dbReference type="ARBA" id="ARBA00022490"/>
    </source>
</evidence>
<dbReference type="SMART" id="SM00392">
    <property type="entry name" value="PROF"/>
    <property type="match status" value="1"/>
</dbReference>
<dbReference type="PRINTS" id="PR01640">
    <property type="entry name" value="PROFILINPLNT"/>
</dbReference>
<keyword evidence="9" id="KW-1185">Reference proteome</keyword>
<dbReference type="InterPro" id="IPR027310">
    <property type="entry name" value="Profilin_CS"/>
</dbReference>
<name>A0A5N5QDF2_9AGAM</name>
<comment type="subcellular location">
    <subcellularLocation>
        <location evidence="1">Cytoplasm</location>
        <location evidence="1">Cytoskeleton</location>
    </subcellularLocation>
</comment>
<comment type="similarity">
    <text evidence="2 7">Belongs to the profilin family.</text>
</comment>
<evidence type="ECO:0000256" key="2">
    <source>
        <dbReference type="ARBA" id="ARBA00010058"/>
    </source>
</evidence>
<keyword evidence="3" id="KW-0963">Cytoplasm</keyword>
<evidence type="ECO:0000256" key="1">
    <source>
        <dbReference type="ARBA" id="ARBA00004245"/>
    </source>
</evidence>
<dbReference type="PROSITE" id="PS00414">
    <property type="entry name" value="PROFILIN"/>
    <property type="match status" value="1"/>
</dbReference>
<dbReference type="GO" id="GO:0003785">
    <property type="term" value="F:actin monomer binding"/>
    <property type="evidence" value="ECO:0007669"/>
    <property type="project" value="TreeGrafter"/>
</dbReference>
<keyword evidence="5 6" id="KW-0206">Cytoskeleton</keyword>
<dbReference type="SUPFAM" id="SSF55770">
    <property type="entry name" value="Profilin (actin-binding protein)"/>
    <property type="match status" value="1"/>
</dbReference>
<dbReference type="Proteomes" id="UP000383932">
    <property type="component" value="Unassembled WGS sequence"/>
</dbReference>
<dbReference type="AlphaFoldDB" id="A0A5N5QDF2"/>
<keyword evidence="4 7" id="KW-0009">Actin-binding</keyword>
<dbReference type="Pfam" id="PF00235">
    <property type="entry name" value="Profilin"/>
    <property type="match status" value="1"/>
</dbReference>
<dbReference type="PRINTS" id="PR00392">
    <property type="entry name" value="PROFILIN"/>
</dbReference>
<dbReference type="CDD" id="cd00148">
    <property type="entry name" value="PROF"/>
    <property type="match status" value="1"/>
</dbReference>
<evidence type="ECO:0000256" key="5">
    <source>
        <dbReference type="ARBA" id="ARBA00023212"/>
    </source>
</evidence>
<evidence type="ECO:0000313" key="8">
    <source>
        <dbReference type="EMBL" id="KAB5589775.1"/>
    </source>
</evidence>
<dbReference type="GO" id="GO:0005856">
    <property type="term" value="C:cytoskeleton"/>
    <property type="evidence" value="ECO:0007669"/>
    <property type="project" value="UniProtKB-SubCell"/>
</dbReference>
<dbReference type="InterPro" id="IPR036140">
    <property type="entry name" value="PFN_sf"/>
</dbReference>
<comment type="subunit">
    <text evidence="6">Occurs in many kinds of cells as a complex with monomeric actin in a 1:1 ratio.</text>
</comment>